<accession>A0A1J5QBS8</accession>
<dbReference type="GO" id="GO:0000160">
    <property type="term" value="P:phosphorelay signal transduction system"/>
    <property type="evidence" value="ECO:0007669"/>
    <property type="project" value="InterPro"/>
</dbReference>
<dbReference type="GO" id="GO:0003677">
    <property type="term" value="F:DNA binding"/>
    <property type="evidence" value="ECO:0007669"/>
    <property type="project" value="UniProtKB-KW"/>
</dbReference>
<evidence type="ECO:0000256" key="2">
    <source>
        <dbReference type="ARBA" id="ARBA00023125"/>
    </source>
</evidence>
<dbReference type="InterPro" id="IPR011006">
    <property type="entry name" value="CheY-like_superfamily"/>
</dbReference>
<dbReference type="CDD" id="cd06170">
    <property type="entry name" value="LuxR_C_like"/>
    <property type="match status" value="1"/>
</dbReference>
<evidence type="ECO:0000313" key="5">
    <source>
        <dbReference type="EMBL" id="OIQ81110.1"/>
    </source>
</evidence>
<protein>
    <submittedName>
        <fullName evidence="5">Transcriptional regulatory protein LiaR</fullName>
    </submittedName>
</protein>
<comment type="caution">
    <text evidence="5">The sequence shown here is derived from an EMBL/GenBank/DDBJ whole genome shotgun (WGS) entry which is preliminary data.</text>
</comment>
<proteinExistence type="predicted"/>
<gene>
    <name evidence="5" type="primary">liaR_6</name>
    <name evidence="5" type="ORF">GALL_371220</name>
</gene>
<dbReference type="InterPro" id="IPR058245">
    <property type="entry name" value="NreC/VraR/RcsB-like_REC"/>
</dbReference>
<name>A0A1J5QBS8_9ZZZZ</name>
<dbReference type="AlphaFoldDB" id="A0A1J5QBS8"/>
<evidence type="ECO:0000259" key="4">
    <source>
        <dbReference type="PROSITE" id="PS50110"/>
    </source>
</evidence>
<evidence type="ECO:0000259" key="3">
    <source>
        <dbReference type="PROSITE" id="PS50043"/>
    </source>
</evidence>
<sequence>MPQGSRCTLIVEDLPESRTALARLLSQVLPDLPVCEASTRAQAETLIRSRPIELALIDFGLPDGSGLDVLRFLHINQPEARGVVVTMFDDDSHLFPALQAGAFGYVLKDRPEIELVAQLRRIQEGEPPLSSTIARRMLQHFTAIKQAVSQTDGQGNPVKWGRRVTDVGGNPPTDPHDLARYLSPQANARPGMVEEPEVVLTERETEVLQRVGKGYTLPEIALQLGLSRHTVADYVKQIYRKLDISSRAEAALEAARRGLVR</sequence>
<dbReference type="Gene3D" id="3.40.50.2300">
    <property type="match status" value="1"/>
</dbReference>
<dbReference type="InterPro" id="IPR039420">
    <property type="entry name" value="WalR-like"/>
</dbReference>
<dbReference type="PANTHER" id="PTHR43214">
    <property type="entry name" value="TWO-COMPONENT RESPONSE REGULATOR"/>
    <property type="match status" value="1"/>
</dbReference>
<dbReference type="SUPFAM" id="SSF52172">
    <property type="entry name" value="CheY-like"/>
    <property type="match status" value="1"/>
</dbReference>
<keyword evidence="2" id="KW-0238">DNA-binding</keyword>
<dbReference type="SMART" id="SM00448">
    <property type="entry name" value="REC"/>
    <property type="match status" value="1"/>
</dbReference>
<dbReference type="InterPro" id="IPR016032">
    <property type="entry name" value="Sig_transdc_resp-reg_C-effctor"/>
</dbReference>
<dbReference type="InterPro" id="IPR000792">
    <property type="entry name" value="Tscrpt_reg_LuxR_C"/>
</dbReference>
<reference evidence="5" key="1">
    <citation type="submission" date="2016-10" db="EMBL/GenBank/DDBJ databases">
        <title>Sequence of Gallionella enrichment culture.</title>
        <authorList>
            <person name="Poehlein A."/>
            <person name="Muehling M."/>
            <person name="Daniel R."/>
        </authorList>
    </citation>
    <scope>NUCLEOTIDE SEQUENCE</scope>
</reference>
<dbReference type="Pfam" id="PF00072">
    <property type="entry name" value="Response_reg"/>
    <property type="match status" value="1"/>
</dbReference>
<dbReference type="PRINTS" id="PR00038">
    <property type="entry name" value="HTHLUXR"/>
</dbReference>
<feature type="domain" description="Response regulatory" evidence="4">
    <location>
        <begin position="7"/>
        <end position="123"/>
    </location>
</feature>
<dbReference type="EMBL" id="MLJW01000968">
    <property type="protein sequence ID" value="OIQ81110.1"/>
    <property type="molecule type" value="Genomic_DNA"/>
</dbReference>
<dbReference type="Gene3D" id="1.10.10.10">
    <property type="entry name" value="Winged helix-like DNA-binding domain superfamily/Winged helix DNA-binding domain"/>
    <property type="match status" value="1"/>
</dbReference>
<dbReference type="SUPFAM" id="SSF46894">
    <property type="entry name" value="C-terminal effector domain of the bipartite response regulators"/>
    <property type="match status" value="1"/>
</dbReference>
<dbReference type="PROSITE" id="PS50043">
    <property type="entry name" value="HTH_LUXR_2"/>
    <property type="match status" value="1"/>
</dbReference>
<keyword evidence="1" id="KW-0597">Phosphoprotein</keyword>
<dbReference type="InterPro" id="IPR036388">
    <property type="entry name" value="WH-like_DNA-bd_sf"/>
</dbReference>
<feature type="domain" description="HTH luxR-type" evidence="3">
    <location>
        <begin position="193"/>
        <end position="258"/>
    </location>
</feature>
<evidence type="ECO:0000256" key="1">
    <source>
        <dbReference type="ARBA" id="ARBA00022553"/>
    </source>
</evidence>
<dbReference type="Pfam" id="PF00196">
    <property type="entry name" value="GerE"/>
    <property type="match status" value="1"/>
</dbReference>
<dbReference type="PROSITE" id="PS50110">
    <property type="entry name" value="RESPONSE_REGULATORY"/>
    <property type="match status" value="1"/>
</dbReference>
<organism evidence="5">
    <name type="scientific">mine drainage metagenome</name>
    <dbReference type="NCBI Taxonomy" id="410659"/>
    <lineage>
        <taxon>unclassified sequences</taxon>
        <taxon>metagenomes</taxon>
        <taxon>ecological metagenomes</taxon>
    </lineage>
</organism>
<dbReference type="GO" id="GO:0006355">
    <property type="term" value="P:regulation of DNA-templated transcription"/>
    <property type="evidence" value="ECO:0007669"/>
    <property type="project" value="InterPro"/>
</dbReference>
<dbReference type="InterPro" id="IPR001789">
    <property type="entry name" value="Sig_transdc_resp-reg_receiver"/>
</dbReference>
<dbReference type="SMART" id="SM00421">
    <property type="entry name" value="HTH_LUXR"/>
    <property type="match status" value="1"/>
</dbReference>
<dbReference type="CDD" id="cd17535">
    <property type="entry name" value="REC_NarL-like"/>
    <property type="match status" value="1"/>
</dbReference>